<comment type="caution">
    <text evidence="2">The sequence shown here is derived from an EMBL/GenBank/DDBJ whole genome shotgun (WGS) entry which is preliminary data.</text>
</comment>
<gene>
    <name evidence="2" type="ORF">RFI_33537</name>
</gene>
<dbReference type="AlphaFoldDB" id="X6LQJ0"/>
<proteinExistence type="predicted"/>
<dbReference type="Proteomes" id="UP000023152">
    <property type="component" value="Unassembled WGS sequence"/>
</dbReference>
<keyword evidence="1" id="KW-1133">Transmembrane helix</keyword>
<dbReference type="EMBL" id="ASPP01031565">
    <property type="protein sequence ID" value="ETO03864.1"/>
    <property type="molecule type" value="Genomic_DNA"/>
</dbReference>
<keyword evidence="3" id="KW-1185">Reference proteome</keyword>
<protein>
    <submittedName>
        <fullName evidence="2">Uncharacterized protein</fullName>
    </submittedName>
</protein>
<organism evidence="2 3">
    <name type="scientific">Reticulomyxa filosa</name>
    <dbReference type="NCBI Taxonomy" id="46433"/>
    <lineage>
        <taxon>Eukaryota</taxon>
        <taxon>Sar</taxon>
        <taxon>Rhizaria</taxon>
        <taxon>Retaria</taxon>
        <taxon>Foraminifera</taxon>
        <taxon>Monothalamids</taxon>
        <taxon>Reticulomyxidae</taxon>
        <taxon>Reticulomyxa</taxon>
    </lineage>
</organism>
<keyword evidence="1" id="KW-0812">Transmembrane</keyword>
<reference evidence="2 3" key="1">
    <citation type="journal article" date="2013" name="Curr. Biol.">
        <title>The Genome of the Foraminiferan Reticulomyxa filosa.</title>
        <authorList>
            <person name="Glockner G."/>
            <person name="Hulsmann N."/>
            <person name="Schleicher M."/>
            <person name="Noegel A.A."/>
            <person name="Eichinger L."/>
            <person name="Gallinger C."/>
            <person name="Pawlowski J."/>
            <person name="Sierra R."/>
            <person name="Euteneuer U."/>
            <person name="Pillet L."/>
            <person name="Moustafa A."/>
            <person name="Platzer M."/>
            <person name="Groth M."/>
            <person name="Szafranski K."/>
            <person name="Schliwa M."/>
        </authorList>
    </citation>
    <scope>NUCLEOTIDE SEQUENCE [LARGE SCALE GENOMIC DNA]</scope>
</reference>
<sequence>MSSRKLSLYVRLINYLCHCFGHLADFDVDTYTQQLQVVKIYHLFTAKNATSNLLLWYHFPKDYKHHAICRHLQISNVLHIDEKFDILICIRANLHCSIAVIECLFIVLFYNHLAFFKNQND</sequence>
<evidence type="ECO:0000313" key="2">
    <source>
        <dbReference type="EMBL" id="ETO03864.1"/>
    </source>
</evidence>
<accession>X6LQJ0</accession>
<evidence type="ECO:0000256" key="1">
    <source>
        <dbReference type="SAM" id="Phobius"/>
    </source>
</evidence>
<name>X6LQJ0_RETFI</name>
<evidence type="ECO:0000313" key="3">
    <source>
        <dbReference type="Proteomes" id="UP000023152"/>
    </source>
</evidence>
<feature type="transmembrane region" description="Helical" evidence="1">
    <location>
        <begin position="92"/>
        <end position="113"/>
    </location>
</feature>
<keyword evidence="1" id="KW-0472">Membrane</keyword>